<gene>
    <name evidence="11" type="ORF">BCR33DRAFT_479450</name>
</gene>
<accession>A0A1Y2BQ20</accession>
<dbReference type="Gene3D" id="3.30.110.30">
    <property type="entry name" value="C-terminal domain of ProRS"/>
    <property type="match status" value="1"/>
</dbReference>
<dbReference type="EC" id="6.1.1.15" evidence="2"/>
<dbReference type="Pfam" id="PF00587">
    <property type="entry name" value="tRNA-synt_2b"/>
    <property type="match status" value="1"/>
</dbReference>
<dbReference type="Gene3D" id="3.40.50.800">
    <property type="entry name" value="Anticodon-binding domain"/>
    <property type="match status" value="1"/>
</dbReference>
<evidence type="ECO:0000256" key="7">
    <source>
        <dbReference type="ARBA" id="ARBA00023146"/>
    </source>
</evidence>
<evidence type="ECO:0000313" key="11">
    <source>
        <dbReference type="EMBL" id="ORY36275.1"/>
    </source>
</evidence>
<dbReference type="Proteomes" id="UP000193642">
    <property type="component" value="Unassembled WGS sequence"/>
</dbReference>
<dbReference type="Gene3D" id="3.30.930.10">
    <property type="entry name" value="Bira Bifunctional Protein, Domain 2"/>
    <property type="match status" value="1"/>
</dbReference>
<dbReference type="GO" id="GO:0004827">
    <property type="term" value="F:proline-tRNA ligase activity"/>
    <property type="evidence" value="ECO:0007669"/>
    <property type="project" value="UniProtKB-EC"/>
</dbReference>
<name>A0A1Y2BQ20_9FUNG</name>
<dbReference type="InterPro" id="IPR002314">
    <property type="entry name" value="aa-tRNA-synt_IIb"/>
</dbReference>
<dbReference type="NCBIfam" id="TIGR00408">
    <property type="entry name" value="proS_fam_I"/>
    <property type="match status" value="1"/>
</dbReference>
<dbReference type="GO" id="GO:0017101">
    <property type="term" value="C:aminoacyl-tRNA synthetase multienzyme complex"/>
    <property type="evidence" value="ECO:0007669"/>
    <property type="project" value="TreeGrafter"/>
</dbReference>
<keyword evidence="3" id="KW-0436">Ligase</keyword>
<dbReference type="Pfam" id="PF03129">
    <property type="entry name" value="HGTP_anticodon"/>
    <property type="match status" value="1"/>
</dbReference>
<dbReference type="CDD" id="cd00862">
    <property type="entry name" value="ProRS_anticodon_zinc"/>
    <property type="match status" value="1"/>
</dbReference>
<dbReference type="GO" id="GO:0006433">
    <property type="term" value="P:prolyl-tRNA aminoacylation"/>
    <property type="evidence" value="ECO:0007669"/>
    <property type="project" value="InterPro"/>
</dbReference>
<evidence type="ECO:0000256" key="8">
    <source>
        <dbReference type="ARBA" id="ARBA00029731"/>
    </source>
</evidence>
<feature type="domain" description="Aminoacyl-transfer RNA synthetases class-II family profile" evidence="10">
    <location>
        <begin position="147"/>
        <end position="389"/>
    </location>
</feature>
<dbReference type="InterPro" id="IPR006195">
    <property type="entry name" value="aa-tRNA-synth_II"/>
</dbReference>
<dbReference type="FunFam" id="3.30.930.10:FF:000007">
    <property type="entry name" value="Bifunctional glutamate/proline--tRNA ligase"/>
    <property type="match status" value="1"/>
</dbReference>
<dbReference type="InterPro" id="IPR017449">
    <property type="entry name" value="Pro-tRNA_synth_II"/>
</dbReference>
<dbReference type="FunFam" id="3.30.110.30:FF:000001">
    <property type="entry name" value="Bifunctional glutamate/proline--tRNA ligase"/>
    <property type="match status" value="1"/>
</dbReference>
<evidence type="ECO:0000256" key="1">
    <source>
        <dbReference type="ARBA" id="ARBA00008226"/>
    </source>
</evidence>
<keyword evidence="4" id="KW-0547">Nucleotide-binding</keyword>
<dbReference type="CDD" id="cd00778">
    <property type="entry name" value="ProRS_core_arch_euk"/>
    <property type="match status" value="1"/>
</dbReference>
<dbReference type="SUPFAM" id="SSF55681">
    <property type="entry name" value="Class II aaRS and biotin synthetases"/>
    <property type="match status" value="1"/>
</dbReference>
<dbReference type="SMART" id="SM00946">
    <property type="entry name" value="ProRS-C_1"/>
    <property type="match status" value="1"/>
</dbReference>
<comment type="catalytic activity">
    <reaction evidence="9">
        <text>tRNA(Pro) + L-proline + ATP = L-prolyl-tRNA(Pro) + AMP + diphosphate</text>
        <dbReference type="Rhea" id="RHEA:14305"/>
        <dbReference type="Rhea" id="RHEA-COMP:9700"/>
        <dbReference type="Rhea" id="RHEA-COMP:9702"/>
        <dbReference type="ChEBI" id="CHEBI:30616"/>
        <dbReference type="ChEBI" id="CHEBI:33019"/>
        <dbReference type="ChEBI" id="CHEBI:60039"/>
        <dbReference type="ChEBI" id="CHEBI:78442"/>
        <dbReference type="ChEBI" id="CHEBI:78532"/>
        <dbReference type="ChEBI" id="CHEBI:456215"/>
        <dbReference type="EC" id="6.1.1.15"/>
    </reaction>
</comment>
<evidence type="ECO:0000259" key="10">
    <source>
        <dbReference type="PROSITE" id="PS50862"/>
    </source>
</evidence>
<proteinExistence type="inferred from homology"/>
<dbReference type="PANTHER" id="PTHR43382">
    <property type="entry name" value="PROLYL-TRNA SYNTHETASE"/>
    <property type="match status" value="1"/>
</dbReference>
<dbReference type="InterPro" id="IPR033721">
    <property type="entry name" value="ProRS_core_arch_euk"/>
</dbReference>
<dbReference type="GO" id="GO:0005524">
    <property type="term" value="F:ATP binding"/>
    <property type="evidence" value="ECO:0007669"/>
    <property type="project" value="UniProtKB-KW"/>
</dbReference>
<dbReference type="Pfam" id="PF09180">
    <property type="entry name" value="ProRS-C_1"/>
    <property type="match status" value="1"/>
</dbReference>
<dbReference type="InterPro" id="IPR036621">
    <property type="entry name" value="Anticodon-bd_dom_sf"/>
</dbReference>
<dbReference type="HAMAP" id="MF_01571">
    <property type="entry name" value="Pro_tRNA_synth_type3"/>
    <property type="match status" value="1"/>
</dbReference>
<evidence type="ECO:0000256" key="2">
    <source>
        <dbReference type="ARBA" id="ARBA00012831"/>
    </source>
</evidence>
<dbReference type="FunFam" id="3.40.50.800:FF:000005">
    <property type="entry name" value="bifunctional glutamate/proline--tRNA ligase"/>
    <property type="match status" value="1"/>
</dbReference>
<protein>
    <recommendedName>
        <fullName evidence="2">proline--tRNA ligase</fullName>
        <ecNumber evidence="2">6.1.1.15</ecNumber>
    </recommendedName>
    <alternativeName>
        <fullName evidence="8">Prolyl-tRNA synthetase</fullName>
    </alternativeName>
</protein>
<dbReference type="STRING" id="329046.A0A1Y2BQ20"/>
<evidence type="ECO:0000313" key="12">
    <source>
        <dbReference type="Proteomes" id="UP000193642"/>
    </source>
</evidence>
<evidence type="ECO:0000256" key="9">
    <source>
        <dbReference type="ARBA" id="ARBA00047671"/>
    </source>
</evidence>
<evidence type="ECO:0000256" key="5">
    <source>
        <dbReference type="ARBA" id="ARBA00022840"/>
    </source>
</evidence>
<dbReference type="OrthoDB" id="1350766at2759"/>
<dbReference type="PANTHER" id="PTHR43382:SF2">
    <property type="entry name" value="BIFUNCTIONAL GLUTAMATE_PROLINE--TRNA LIGASE"/>
    <property type="match status" value="1"/>
</dbReference>
<keyword evidence="7 11" id="KW-0030">Aminoacyl-tRNA synthetase</keyword>
<dbReference type="PRINTS" id="PR01046">
    <property type="entry name" value="TRNASYNTHPRO"/>
</dbReference>
<reference evidence="11 12" key="1">
    <citation type="submission" date="2016-07" db="EMBL/GenBank/DDBJ databases">
        <title>Pervasive Adenine N6-methylation of Active Genes in Fungi.</title>
        <authorList>
            <consortium name="DOE Joint Genome Institute"/>
            <person name="Mondo S.J."/>
            <person name="Dannebaum R.O."/>
            <person name="Kuo R.C."/>
            <person name="Labutti K."/>
            <person name="Haridas S."/>
            <person name="Kuo A."/>
            <person name="Salamov A."/>
            <person name="Ahrendt S.R."/>
            <person name="Lipzen A."/>
            <person name="Sullivan W."/>
            <person name="Andreopoulos W.B."/>
            <person name="Clum A."/>
            <person name="Lindquist E."/>
            <person name="Daum C."/>
            <person name="Ramamoorthy G.K."/>
            <person name="Gryganskyi A."/>
            <person name="Culley D."/>
            <person name="Magnuson J.K."/>
            <person name="James T.Y."/>
            <person name="O'Malley M.A."/>
            <person name="Stajich J.E."/>
            <person name="Spatafora J.W."/>
            <person name="Visel A."/>
            <person name="Grigoriev I.V."/>
        </authorList>
    </citation>
    <scope>NUCLEOTIDE SEQUENCE [LARGE SCALE GENOMIC DNA]</scope>
    <source>
        <strain evidence="11 12">JEL800</strain>
    </source>
</reference>
<organism evidence="11 12">
    <name type="scientific">Rhizoclosmatium globosum</name>
    <dbReference type="NCBI Taxonomy" id="329046"/>
    <lineage>
        <taxon>Eukaryota</taxon>
        <taxon>Fungi</taxon>
        <taxon>Fungi incertae sedis</taxon>
        <taxon>Chytridiomycota</taxon>
        <taxon>Chytridiomycota incertae sedis</taxon>
        <taxon>Chytridiomycetes</taxon>
        <taxon>Chytridiales</taxon>
        <taxon>Chytriomycetaceae</taxon>
        <taxon>Rhizoclosmatium</taxon>
    </lineage>
</organism>
<dbReference type="InterPro" id="IPR016061">
    <property type="entry name" value="Pro-tRNA_ligase_II_C"/>
</dbReference>
<dbReference type="InterPro" id="IPR004499">
    <property type="entry name" value="Pro-tRNA-ligase_IIa_arc-type"/>
</dbReference>
<evidence type="ECO:0000256" key="3">
    <source>
        <dbReference type="ARBA" id="ARBA00022598"/>
    </source>
</evidence>
<sequence length="613" mass="68414">MVVASPFTLANFTGDKSTVLVAVEKSLLAETAVGFRNFSGEESILVSGAALRKFIEASGFTVTEFDAAALAAPASAAGGAAASPKAKQAKAPAVVEKKKEDDGAIKIGIEVKKNEDFPGWYTQVLVKTEMMDYYDVSGCYILRPWSFKIWAEIKKFFTAEIEELGVEECYFPMFVSAKALNLEKDHVEGFAPEVAWVTKAGQSDLAEPIAVRPTSETIMYPAYAKWIQSHRDLPLRLNQWCNVVRWEFKNPQPFLRTREFLWQEGHTAFATKEESDKEVREILELYRRVYEEVLAVPVVPGKKSENEKFAGGLYTTTVEGFIPTTGRAIQGATSHSLGQNFAKMFEITVEDPEKRGQKSFVWQNSWGLTTRTIGVMVMVHGDDKGLVLPPRCANIQVVVVPVGITAKTTPEEEAKIYAYVEDIVKICKPAGVRAKADLRDTYTPGYKFNHWEMRGVPIRLEVGPKDIAKNEVRCVIRHNGVASQLPRDNLKKSLPQLLNQIQNDMFTKAKAERDSHLIRMERFEDGFVETLDKKNMILAPWCERVACEKEVKERSTKIALAGEAADEKAPSMGAKTLCIPFAQPTENPIKPGVTKCFACDHKAVSYTLWGRSY</sequence>
<dbReference type="InterPro" id="IPR002316">
    <property type="entry name" value="Pro-tRNA-ligase_IIa"/>
</dbReference>
<comment type="caution">
    <text evidence="11">The sequence shown here is derived from an EMBL/GenBank/DDBJ whole genome shotgun (WGS) entry which is preliminary data.</text>
</comment>
<dbReference type="InterPro" id="IPR004154">
    <property type="entry name" value="Anticodon-bd"/>
</dbReference>
<keyword evidence="6" id="KW-0648">Protein biosynthesis</keyword>
<dbReference type="SUPFAM" id="SSF64586">
    <property type="entry name" value="C-terminal domain of ProRS"/>
    <property type="match status" value="1"/>
</dbReference>
<dbReference type="GO" id="GO:0005737">
    <property type="term" value="C:cytoplasm"/>
    <property type="evidence" value="ECO:0007669"/>
    <property type="project" value="InterPro"/>
</dbReference>
<dbReference type="AlphaFoldDB" id="A0A1Y2BQ20"/>
<keyword evidence="12" id="KW-1185">Reference proteome</keyword>
<keyword evidence="5" id="KW-0067">ATP-binding</keyword>
<dbReference type="SUPFAM" id="SSF52954">
    <property type="entry name" value="Class II aaRS ABD-related"/>
    <property type="match status" value="1"/>
</dbReference>
<dbReference type="PROSITE" id="PS50862">
    <property type="entry name" value="AA_TRNA_LIGASE_II"/>
    <property type="match status" value="1"/>
</dbReference>
<dbReference type="InterPro" id="IPR045864">
    <property type="entry name" value="aa-tRNA-synth_II/BPL/LPL"/>
</dbReference>
<comment type="similarity">
    <text evidence="1">Belongs to the class-II aminoacyl-tRNA synthetase family.</text>
</comment>
<dbReference type="EMBL" id="MCGO01000056">
    <property type="protein sequence ID" value="ORY36275.1"/>
    <property type="molecule type" value="Genomic_DNA"/>
</dbReference>
<evidence type="ECO:0000256" key="4">
    <source>
        <dbReference type="ARBA" id="ARBA00022741"/>
    </source>
</evidence>
<evidence type="ECO:0000256" key="6">
    <source>
        <dbReference type="ARBA" id="ARBA00022917"/>
    </source>
</evidence>